<proteinExistence type="predicted"/>
<dbReference type="AlphaFoldDB" id="A0AAV2CFU8"/>
<accession>A0AAV2CFU8</accession>
<evidence type="ECO:0000313" key="2">
    <source>
        <dbReference type="EMBL" id="CAL1355282.1"/>
    </source>
</evidence>
<gene>
    <name evidence="2" type="ORF">LTRI10_LOCUS3052</name>
</gene>
<organism evidence="2 3">
    <name type="scientific">Linum trigynum</name>
    <dbReference type="NCBI Taxonomy" id="586398"/>
    <lineage>
        <taxon>Eukaryota</taxon>
        <taxon>Viridiplantae</taxon>
        <taxon>Streptophyta</taxon>
        <taxon>Embryophyta</taxon>
        <taxon>Tracheophyta</taxon>
        <taxon>Spermatophyta</taxon>
        <taxon>Magnoliopsida</taxon>
        <taxon>eudicotyledons</taxon>
        <taxon>Gunneridae</taxon>
        <taxon>Pentapetalae</taxon>
        <taxon>rosids</taxon>
        <taxon>fabids</taxon>
        <taxon>Malpighiales</taxon>
        <taxon>Linaceae</taxon>
        <taxon>Linum</taxon>
    </lineage>
</organism>
<dbReference type="Proteomes" id="UP001497516">
    <property type="component" value="Chromosome 1"/>
</dbReference>
<keyword evidence="3" id="KW-1185">Reference proteome</keyword>
<sequence>MRTQSEPPGSSVDGGGEQQSLPSSPASSAYKGAWCTPPRIFMDNPDEIIPHLEKGRLPSIVDPYTLPEGSKRLPPGQVRISAWNLANLDSNEAMKAAAKPEHLPPCSAQSNPLGTSLTTLIISRAATSVSRAAP</sequence>
<feature type="region of interest" description="Disordered" evidence="1">
    <location>
        <begin position="1"/>
        <end position="36"/>
    </location>
</feature>
<name>A0AAV2CFU8_9ROSI</name>
<feature type="compositionally biased region" description="Low complexity" evidence="1">
    <location>
        <begin position="18"/>
        <end position="29"/>
    </location>
</feature>
<dbReference type="EMBL" id="OZ034813">
    <property type="protein sequence ID" value="CAL1355282.1"/>
    <property type="molecule type" value="Genomic_DNA"/>
</dbReference>
<reference evidence="2 3" key="1">
    <citation type="submission" date="2024-04" db="EMBL/GenBank/DDBJ databases">
        <authorList>
            <person name="Fracassetti M."/>
        </authorList>
    </citation>
    <scope>NUCLEOTIDE SEQUENCE [LARGE SCALE GENOMIC DNA]</scope>
</reference>
<evidence type="ECO:0000313" key="3">
    <source>
        <dbReference type="Proteomes" id="UP001497516"/>
    </source>
</evidence>
<evidence type="ECO:0000256" key="1">
    <source>
        <dbReference type="SAM" id="MobiDB-lite"/>
    </source>
</evidence>
<protein>
    <submittedName>
        <fullName evidence="2">Uncharacterized protein</fullName>
    </submittedName>
</protein>